<organism evidence="2 3">
    <name type="scientific">Colletotrichum godetiae</name>
    <dbReference type="NCBI Taxonomy" id="1209918"/>
    <lineage>
        <taxon>Eukaryota</taxon>
        <taxon>Fungi</taxon>
        <taxon>Dikarya</taxon>
        <taxon>Ascomycota</taxon>
        <taxon>Pezizomycotina</taxon>
        <taxon>Sordariomycetes</taxon>
        <taxon>Hypocreomycetidae</taxon>
        <taxon>Glomerellales</taxon>
        <taxon>Glomerellaceae</taxon>
        <taxon>Colletotrichum</taxon>
        <taxon>Colletotrichum acutatum species complex</taxon>
    </lineage>
</organism>
<evidence type="ECO:0000256" key="1">
    <source>
        <dbReference type="SAM" id="SignalP"/>
    </source>
</evidence>
<proteinExistence type="predicted"/>
<keyword evidence="1" id="KW-0732">Signal</keyword>
<feature type="signal peptide" evidence="1">
    <location>
        <begin position="1"/>
        <end position="18"/>
    </location>
</feature>
<dbReference type="GeneID" id="85457917"/>
<dbReference type="AlphaFoldDB" id="A0AAJ0AZW0"/>
<sequence>MPMSQAKASLVTPLLTLGLPYQSVVLEPCLSNRTRDQALPHRLLVSSPALFSVCSMKDLCLELV</sequence>
<accession>A0AAJ0AZW0</accession>
<dbReference type="EMBL" id="JAHMHR010000001">
    <property type="protein sequence ID" value="KAK1701359.1"/>
    <property type="molecule type" value="Genomic_DNA"/>
</dbReference>
<protein>
    <submittedName>
        <fullName evidence="2">Uncharacterized protein</fullName>
    </submittedName>
</protein>
<name>A0AAJ0AZW0_9PEZI</name>
<dbReference type="RefSeq" id="XP_060437114.1">
    <property type="nucleotide sequence ID" value="XM_060573391.1"/>
</dbReference>
<evidence type="ECO:0000313" key="2">
    <source>
        <dbReference type="EMBL" id="KAK1701359.1"/>
    </source>
</evidence>
<dbReference type="Proteomes" id="UP001224890">
    <property type="component" value="Unassembled WGS sequence"/>
</dbReference>
<comment type="caution">
    <text evidence="2">The sequence shown here is derived from an EMBL/GenBank/DDBJ whole genome shotgun (WGS) entry which is preliminary data.</text>
</comment>
<reference evidence="2" key="1">
    <citation type="submission" date="2021-06" db="EMBL/GenBank/DDBJ databases">
        <title>Comparative genomics, transcriptomics and evolutionary studies reveal genomic signatures of adaptation to plant cell wall in hemibiotrophic fungi.</title>
        <authorList>
            <consortium name="DOE Joint Genome Institute"/>
            <person name="Baroncelli R."/>
            <person name="Diaz J.F."/>
            <person name="Benocci T."/>
            <person name="Peng M."/>
            <person name="Battaglia E."/>
            <person name="Haridas S."/>
            <person name="Andreopoulos W."/>
            <person name="Labutti K."/>
            <person name="Pangilinan J."/>
            <person name="Floch G.L."/>
            <person name="Makela M.R."/>
            <person name="Henrissat B."/>
            <person name="Grigoriev I.V."/>
            <person name="Crouch J.A."/>
            <person name="De Vries R.P."/>
            <person name="Sukno S.A."/>
            <person name="Thon M.R."/>
        </authorList>
    </citation>
    <scope>NUCLEOTIDE SEQUENCE</scope>
    <source>
        <strain evidence="2">CBS 193.32</strain>
    </source>
</reference>
<feature type="chain" id="PRO_5042544490" evidence="1">
    <location>
        <begin position="19"/>
        <end position="64"/>
    </location>
</feature>
<evidence type="ECO:0000313" key="3">
    <source>
        <dbReference type="Proteomes" id="UP001224890"/>
    </source>
</evidence>
<gene>
    <name evidence="2" type="ORF">BDP55DRAFT_641323</name>
</gene>
<keyword evidence="3" id="KW-1185">Reference proteome</keyword>